<dbReference type="RefSeq" id="WP_165330762.1">
    <property type="nucleotide sequence ID" value="NZ_JAAKZW010000011.1"/>
</dbReference>
<dbReference type="InterPro" id="IPR029063">
    <property type="entry name" value="SAM-dependent_MTases_sf"/>
</dbReference>
<gene>
    <name evidence="6" type="ORF">G6045_06080</name>
</gene>
<dbReference type="Gene3D" id="3.90.79.10">
    <property type="entry name" value="Nucleoside Triphosphate Pyrophosphohydrolase"/>
    <property type="match status" value="1"/>
</dbReference>
<dbReference type="EMBL" id="JAAKZW010000011">
    <property type="protein sequence ID" value="NGO75249.1"/>
    <property type="molecule type" value="Genomic_DNA"/>
</dbReference>
<comment type="cofactor">
    <cofactor evidence="1">
        <name>Mg(2+)</name>
        <dbReference type="ChEBI" id="CHEBI:18420"/>
    </cofactor>
</comment>
<sequence length="394" mass="43189">MADGFADLPTAREIWTRYGQMQLDRAYMPKVPEQLQWGFWAGVGPGTEALGPIRGRRVLDIGSGPGHHAVHLARDHGALVDAIELSPTQHQRAVEHFTNEPSVRFVNADVVDHLRTAEPYDAAYAIWTFACIDPHHVLPALRDSLRDGSLLVFSALHTNLHGQGPTPTVTPRPEAILVNGEQPIASKAWALTPQLWQDLLSHYGFRVEQCDVLHAPEADNLVAVTFIRARRRGSSARRTVCRPRTAEPLAPHAAVGVGAIVYGEKGLLLGRHKLGTFELPGGSLEGGESLEETAVRELAEECGLIADPQDVTLLGTLVDHVAGVPRVTVGALINRWEGEPHDQPGESVGDWQWWPLDNLPQQDLFECSGQILAAWRPDVPIDAPSAHYSPFRRD</sequence>
<feature type="domain" description="Nudix hydrolase" evidence="5">
    <location>
        <begin position="250"/>
        <end position="377"/>
    </location>
</feature>
<dbReference type="Gene3D" id="3.40.50.150">
    <property type="entry name" value="Vaccinia Virus protein VP39"/>
    <property type="match status" value="1"/>
</dbReference>
<dbReference type="PANTHER" id="PTHR43046:SF14">
    <property type="entry name" value="MUTT_NUDIX FAMILY PROTEIN"/>
    <property type="match status" value="1"/>
</dbReference>
<dbReference type="PRINTS" id="PR00502">
    <property type="entry name" value="NUDIXFAMILY"/>
</dbReference>
<evidence type="ECO:0000256" key="4">
    <source>
        <dbReference type="RuleBase" id="RU003476"/>
    </source>
</evidence>
<comment type="caution">
    <text evidence="6">The sequence shown here is derived from an EMBL/GenBank/DDBJ whole genome shotgun (WGS) entry which is preliminary data.</text>
</comment>
<evidence type="ECO:0000313" key="6">
    <source>
        <dbReference type="EMBL" id="NGO75249.1"/>
    </source>
</evidence>
<dbReference type="InterPro" id="IPR015797">
    <property type="entry name" value="NUDIX_hydrolase-like_dom_sf"/>
</dbReference>
<dbReference type="SUPFAM" id="SSF53335">
    <property type="entry name" value="S-adenosyl-L-methionine-dependent methyltransferases"/>
    <property type="match status" value="1"/>
</dbReference>
<accession>A0A6G4XCH6</accession>
<dbReference type="CDD" id="cd04678">
    <property type="entry name" value="NUDIX_MTH2_Nudt15"/>
    <property type="match status" value="1"/>
</dbReference>
<keyword evidence="7" id="KW-1185">Reference proteome</keyword>
<comment type="similarity">
    <text evidence="2 4">Belongs to the Nudix hydrolase family.</text>
</comment>
<dbReference type="InterPro" id="IPR020084">
    <property type="entry name" value="NUDIX_hydrolase_CS"/>
</dbReference>
<dbReference type="PROSITE" id="PS00893">
    <property type="entry name" value="NUDIX_BOX"/>
    <property type="match status" value="1"/>
</dbReference>
<proteinExistence type="inferred from homology"/>
<dbReference type="Proteomes" id="UP000481109">
    <property type="component" value="Unassembled WGS sequence"/>
</dbReference>
<dbReference type="AlphaFoldDB" id="A0A6G4XCH6"/>
<dbReference type="PROSITE" id="PS51462">
    <property type="entry name" value="NUDIX"/>
    <property type="match status" value="1"/>
</dbReference>
<evidence type="ECO:0000313" key="7">
    <source>
        <dbReference type="Proteomes" id="UP000481109"/>
    </source>
</evidence>
<evidence type="ECO:0000256" key="2">
    <source>
        <dbReference type="ARBA" id="ARBA00005582"/>
    </source>
</evidence>
<dbReference type="GO" id="GO:0016787">
    <property type="term" value="F:hydrolase activity"/>
    <property type="evidence" value="ECO:0007669"/>
    <property type="project" value="UniProtKB-KW"/>
</dbReference>
<keyword evidence="3 4" id="KW-0378">Hydrolase</keyword>
<dbReference type="Pfam" id="PF13649">
    <property type="entry name" value="Methyltransf_25"/>
    <property type="match status" value="1"/>
</dbReference>
<evidence type="ECO:0000259" key="5">
    <source>
        <dbReference type="PROSITE" id="PS51462"/>
    </source>
</evidence>
<dbReference type="InterPro" id="IPR041698">
    <property type="entry name" value="Methyltransf_25"/>
</dbReference>
<dbReference type="InterPro" id="IPR000086">
    <property type="entry name" value="NUDIX_hydrolase_dom"/>
</dbReference>
<organism evidence="6 7">
    <name type="scientific">Streptomyces mesophilus</name>
    <dbReference type="NCBI Taxonomy" id="1775132"/>
    <lineage>
        <taxon>Bacteria</taxon>
        <taxon>Bacillati</taxon>
        <taxon>Actinomycetota</taxon>
        <taxon>Actinomycetes</taxon>
        <taxon>Kitasatosporales</taxon>
        <taxon>Streptomycetaceae</taxon>
        <taxon>Streptomyces</taxon>
    </lineage>
</organism>
<dbReference type="Pfam" id="PF00293">
    <property type="entry name" value="NUDIX"/>
    <property type="match status" value="1"/>
</dbReference>
<dbReference type="GO" id="GO:0008168">
    <property type="term" value="F:methyltransferase activity"/>
    <property type="evidence" value="ECO:0007669"/>
    <property type="project" value="UniProtKB-ARBA"/>
</dbReference>
<evidence type="ECO:0000256" key="3">
    <source>
        <dbReference type="ARBA" id="ARBA00022801"/>
    </source>
</evidence>
<dbReference type="CDD" id="cd02440">
    <property type="entry name" value="AdoMet_MTases"/>
    <property type="match status" value="1"/>
</dbReference>
<dbReference type="PANTHER" id="PTHR43046">
    <property type="entry name" value="GDP-MANNOSE MANNOSYL HYDROLASE"/>
    <property type="match status" value="1"/>
</dbReference>
<protein>
    <submittedName>
        <fullName evidence="6">NUDIX domain-containing protein</fullName>
    </submittedName>
</protein>
<dbReference type="InterPro" id="IPR020476">
    <property type="entry name" value="Nudix_hydrolase"/>
</dbReference>
<name>A0A6G4XCH6_9ACTN</name>
<dbReference type="SUPFAM" id="SSF55811">
    <property type="entry name" value="Nudix"/>
    <property type="match status" value="1"/>
</dbReference>
<reference evidence="6 7" key="1">
    <citation type="submission" date="2020-02" db="EMBL/GenBank/DDBJ databases">
        <title>Whole-genome analyses of novel actinobacteria.</title>
        <authorList>
            <person name="Sahin N."/>
            <person name="Tokatli A."/>
        </authorList>
    </citation>
    <scope>NUCLEOTIDE SEQUENCE [LARGE SCALE GENOMIC DNA]</scope>
    <source>
        <strain evidence="6 7">YC504</strain>
    </source>
</reference>
<evidence type="ECO:0000256" key="1">
    <source>
        <dbReference type="ARBA" id="ARBA00001946"/>
    </source>
</evidence>